<dbReference type="GO" id="GO:0042393">
    <property type="term" value="F:histone binding"/>
    <property type="evidence" value="ECO:0007669"/>
    <property type="project" value="UniProtKB-ARBA"/>
</dbReference>
<dbReference type="STRING" id="74649.A0A2P6QI30"/>
<dbReference type="AlphaFoldDB" id="A0A2P6QI30"/>
<evidence type="ECO:0000313" key="5">
    <source>
        <dbReference type="Proteomes" id="UP000238479"/>
    </source>
</evidence>
<comment type="similarity">
    <text evidence="1 3">Belongs to the nucleosome assembly protein (NAP) family.</text>
</comment>
<comment type="caution">
    <text evidence="4">The sequence shown here is derived from an EMBL/GenBank/DDBJ whole genome shotgun (WGS) entry which is preliminary data.</text>
</comment>
<accession>A0A2P6QI30</accession>
<evidence type="ECO:0000256" key="3">
    <source>
        <dbReference type="RuleBase" id="RU003876"/>
    </source>
</evidence>
<dbReference type="GO" id="GO:0000724">
    <property type="term" value="P:double-strand break repair via homologous recombination"/>
    <property type="evidence" value="ECO:0007669"/>
    <property type="project" value="UniProtKB-ARBA"/>
</dbReference>
<gene>
    <name evidence="4" type="ORF">RchiOBHm_Chr5g0062051</name>
</gene>
<reference evidence="4 5" key="1">
    <citation type="journal article" date="2018" name="Nat. Genet.">
        <title>The Rosa genome provides new insights in the design of modern roses.</title>
        <authorList>
            <person name="Bendahmane M."/>
        </authorList>
    </citation>
    <scope>NUCLEOTIDE SEQUENCE [LARGE SCALE GENOMIC DNA]</scope>
    <source>
        <strain evidence="5">cv. Old Blush</strain>
    </source>
</reference>
<evidence type="ECO:0000256" key="1">
    <source>
        <dbReference type="ARBA" id="ARBA00009947"/>
    </source>
</evidence>
<keyword evidence="2" id="KW-0143">Chaperone</keyword>
<organism evidence="4 5">
    <name type="scientific">Rosa chinensis</name>
    <name type="common">China rose</name>
    <dbReference type="NCBI Taxonomy" id="74649"/>
    <lineage>
        <taxon>Eukaryota</taxon>
        <taxon>Viridiplantae</taxon>
        <taxon>Streptophyta</taxon>
        <taxon>Embryophyta</taxon>
        <taxon>Tracheophyta</taxon>
        <taxon>Spermatophyta</taxon>
        <taxon>Magnoliopsida</taxon>
        <taxon>eudicotyledons</taxon>
        <taxon>Gunneridae</taxon>
        <taxon>Pentapetalae</taxon>
        <taxon>rosids</taxon>
        <taxon>fabids</taxon>
        <taxon>Rosales</taxon>
        <taxon>Rosaceae</taxon>
        <taxon>Rosoideae</taxon>
        <taxon>Rosoideae incertae sedis</taxon>
        <taxon>Rosa</taxon>
    </lineage>
</organism>
<evidence type="ECO:0000313" key="4">
    <source>
        <dbReference type="EMBL" id="PRQ33837.1"/>
    </source>
</evidence>
<dbReference type="Gramene" id="PRQ33837">
    <property type="protein sequence ID" value="PRQ33837"/>
    <property type="gene ID" value="RchiOBHm_Chr5g0062051"/>
</dbReference>
<name>A0A2P6QI30_ROSCH</name>
<dbReference type="EMBL" id="PDCK01000043">
    <property type="protein sequence ID" value="PRQ33837.1"/>
    <property type="molecule type" value="Genomic_DNA"/>
</dbReference>
<dbReference type="InterPro" id="IPR037231">
    <property type="entry name" value="NAP-like_sf"/>
</dbReference>
<dbReference type="GO" id="GO:0005634">
    <property type="term" value="C:nucleus"/>
    <property type="evidence" value="ECO:0007669"/>
    <property type="project" value="InterPro"/>
</dbReference>
<dbReference type="InterPro" id="IPR002164">
    <property type="entry name" value="NAP_family"/>
</dbReference>
<dbReference type="GO" id="GO:0006334">
    <property type="term" value="P:nucleosome assembly"/>
    <property type="evidence" value="ECO:0007669"/>
    <property type="project" value="InterPro"/>
</dbReference>
<protein>
    <submittedName>
        <fullName evidence="4">Putative nucleosome assembly protein (NAP)</fullName>
    </submittedName>
</protein>
<sequence>MHSVNFCLELQEDLRKIHVGLIFIAKIVVQEEIFVKERAKWEAENRRHYNKNEFFINRCRWDAKYKKRHFQCVYEDRRKAVKDVPCFWVTAMYANKIIRKEIAKHDEDALEFLKDIKSCRTDDLKGFQLEFMFDSSNPYFKNEVLTKKYELKDGGECTFLMAVGTEIKWYPGKTLTESIEKMTIGSEVVQVVQTCQSFFNFFATKTHRTSLCLDEDADKLEGNIIPLDYAIAVILRDDIIPHAISWFNYDEEGAMDEED</sequence>
<dbReference type="Pfam" id="PF00956">
    <property type="entry name" value="NAP"/>
    <property type="match status" value="1"/>
</dbReference>
<proteinExistence type="inferred from homology"/>
<evidence type="ECO:0000256" key="2">
    <source>
        <dbReference type="ARBA" id="ARBA00023186"/>
    </source>
</evidence>
<dbReference type="PANTHER" id="PTHR11875">
    <property type="entry name" value="TESTIS-SPECIFIC Y-ENCODED PROTEIN"/>
    <property type="match status" value="1"/>
</dbReference>
<dbReference type="Proteomes" id="UP000238479">
    <property type="component" value="Chromosome 5"/>
</dbReference>
<dbReference type="SUPFAM" id="SSF143113">
    <property type="entry name" value="NAP-like"/>
    <property type="match status" value="1"/>
</dbReference>
<dbReference type="Gene3D" id="3.30.1120.90">
    <property type="entry name" value="Nucleosome assembly protein"/>
    <property type="match status" value="1"/>
</dbReference>
<keyword evidence="5" id="KW-1185">Reference proteome</keyword>